<dbReference type="Proteomes" id="UP001050975">
    <property type="component" value="Unassembled WGS sequence"/>
</dbReference>
<dbReference type="AlphaFoldDB" id="A0AAV3XKC2"/>
<accession>A0AAV3XKC2</accession>
<evidence type="ECO:0000313" key="1">
    <source>
        <dbReference type="EMBL" id="GET43118.1"/>
    </source>
</evidence>
<keyword evidence="2" id="KW-1185">Reference proteome</keyword>
<gene>
    <name evidence="1" type="ORF">MiSe_79390</name>
</gene>
<sequence length="72" mass="8241">MLKLKKYTKFLGNVLHIVFFPAEVPRFQILCLKSLRALNVPGLTLKGGQKPGFFVDLWFPFPTIFFSEKPGI</sequence>
<proteinExistence type="predicted"/>
<protein>
    <submittedName>
        <fullName evidence="1">Uncharacterized protein</fullName>
    </submittedName>
</protein>
<evidence type="ECO:0000313" key="2">
    <source>
        <dbReference type="Proteomes" id="UP001050975"/>
    </source>
</evidence>
<name>A0AAV3XKC2_9CYAN</name>
<comment type="caution">
    <text evidence="1">The sequence shown here is derived from an EMBL/GenBank/DDBJ whole genome shotgun (WGS) entry which is preliminary data.</text>
</comment>
<organism evidence="1 2">
    <name type="scientific">Microseira wollei NIES-4236</name>
    <dbReference type="NCBI Taxonomy" id="2530354"/>
    <lineage>
        <taxon>Bacteria</taxon>
        <taxon>Bacillati</taxon>
        <taxon>Cyanobacteriota</taxon>
        <taxon>Cyanophyceae</taxon>
        <taxon>Oscillatoriophycideae</taxon>
        <taxon>Aerosakkonematales</taxon>
        <taxon>Aerosakkonemataceae</taxon>
        <taxon>Microseira</taxon>
    </lineage>
</organism>
<reference evidence="1" key="1">
    <citation type="submission" date="2019-10" db="EMBL/GenBank/DDBJ databases">
        <title>Draft genome sequece of Microseira wollei NIES-4236.</title>
        <authorList>
            <person name="Yamaguchi H."/>
            <person name="Suzuki S."/>
            <person name="Kawachi M."/>
        </authorList>
    </citation>
    <scope>NUCLEOTIDE SEQUENCE</scope>
    <source>
        <strain evidence="1">NIES-4236</strain>
    </source>
</reference>
<dbReference type="EMBL" id="BLAY01000200">
    <property type="protein sequence ID" value="GET43118.1"/>
    <property type="molecule type" value="Genomic_DNA"/>
</dbReference>